<accession>G0TTX8</accession>
<gene>
    <name evidence="1" type="ORF">TVY486_0400760</name>
</gene>
<dbReference type="EMBL" id="HE573020">
    <property type="protein sequence ID" value="CCC47411.1"/>
    <property type="molecule type" value="Genomic_DNA"/>
</dbReference>
<dbReference type="PANTHER" id="PTHR38828:SF3">
    <property type="match status" value="1"/>
</dbReference>
<name>G0TTX8_TRYVY</name>
<dbReference type="InterPro" id="IPR039963">
    <property type="entry name" value="Unchar_22kDa"/>
</dbReference>
<proteinExistence type="predicted"/>
<dbReference type="OMA" id="DARYYPV"/>
<protein>
    <submittedName>
        <fullName evidence="1">Uncharacterized protein</fullName>
    </submittedName>
</protein>
<dbReference type="PANTHER" id="PTHR38828">
    <property type="match status" value="1"/>
</dbReference>
<reference evidence="1" key="1">
    <citation type="journal article" date="2012" name="Proc. Natl. Acad. Sci. U.S.A.">
        <title>Antigenic diversity is generated by distinct evolutionary mechanisms in African trypanosome species.</title>
        <authorList>
            <person name="Jackson A.P."/>
            <person name="Berry A."/>
            <person name="Aslett M."/>
            <person name="Allison H.C."/>
            <person name="Burton P."/>
            <person name="Vavrova-Anderson J."/>
            <person name="Brown R."/>
            <person name="Browne H."/>
            <person name="Corton N."/>
            <person name="Hauser H."/>
            <person name="Gamble J."/>
            <person name="Gilderthorp R."/>
            <person name="Marcello L."/>
            <person name="McQuillan J."/>
            <person name="Otto T.D."/>
            <person name="Quail M.A."/>
            <person name="Sanders M.J."/>
            <person name="van Tonder A."/>
            <person name="Ginger M.L."/>
            <person name="Field M.C."/>
            <person name="Barry J.D."/>
            <person name="Hertz-Fowler C."/>
            <person name="Berriman M."/>
        </authorList>
    </citation>
    <scope>NUCLEOTIDE SEQUENCE</scope>
    <source>
        <strain evidence="1">Y486</strain>
    </source>
</reference>
<dbReference type="AlphaFoldDB" id="G0TTX8"/>
<sequence length="166" mass="19370">MTEEGKVKGTPLLTEDQVQQLVTRLYEKALDQKNEKMQQLNDRFYPTVSQKRLPREAIDASVTRQVDQEMAKRRGWREEQQRCAERQLVSTKISSSELADSVGRLYTDSVAKKKANMQASRERYLFTAPEPVKKSQKEIREYVAQLSVPKKREFTVDEINKIYDLV</sequence>
<dbReference type="VEuPathDB" id="TriTrypDB:TvY486_0400760"/>
<evidence type="ECO:0000313" key="1">
    <source>
        <dbReference type="EMBL" id="CCC47411.1"/>
    </source>
</evidence>
<organism evidence="1">
    <name type="scientific">Trypanosoma vivax (strain Y486)</name>
    <dbReference type="NCBI Taxonomy" id="1055687"/>
    <lineage>
        <taxon>Eukaryota</taxon>
        <taxon>Discoba</taxon>
        <taxon>Euglenozoa</taxon>
        <taxon>Kinetoplastea</taxon>
        <taxon>Metakinetoplastina</taxon>
        <taxon>Trypanosomatida</taxon>
        <taxon>Trypanosomatidae</taxon>
        <taxon>Trypanosoma</taxon>
        <taxon>Duttonella</taxon>
    </lineage>
</organism>